<dbReference type="Pfam" id="PF08980">
    <property type="entry name" value="DUF1883"/>
    <property type="match status" value="1"/>
</dbReference>
<dbReference type="Proteomes" id="UP000265864">
    <property type="component" value="Chromosome"/>
</dbReference>
<proteinExistence type="predicted"/>
<evidence type="ECO:0000259" key="1">
    <source>
        <dbReference type="Pfam" id="PF08980"/>
    </source>
</evidence>
<dbReference type="InterPro" id="IPR036488">
    <property type="entry name" value="DUF1883-like_sf"/>
</dbReference>
<name>A0A8D4SLS9_9GAMM</name>
<evidence type="ECO:0000313" key="2">
    <source>
        <dbReference type="EMBL" id="AYD42629.1"/>
    </source>
</evidence>
<feature type="domain" description="DUF1883" evidence="1">
    <location>
        <begin position="1"/>
        <end position="86"/>
    </location>
</feature>
<gene>
    <name evidence="2" type="ORF">DXZ79_02020</name>
</gene>
<organism evidence="2 3">
    <name type="scientific">Yersinia rochesterensis</name>
    <dbReference type="NCBI Taxonomy" id="1604335"/>
    <lineage>
        <taxon>Bacteria</taxon>
        <taxon>Pseudomonadati</taxon>
        <taxon>Pseudomonadota</taxon>
        <taxon>Gammaproteobacteria</taxon>
        <taxon>Enterobacterales</taxon>
        <taxon>Yersiniaceae</taxon>
        <taxon>Yersinia</taxon>
    </lineage>
</organism>
<sequence>MRFTHHDLRMLKAGQMVSVSLSGNAANVKLMDSYNFNNYKNGKRHSYYGGHMTSSQTQLKVPSTGHWHLAVDLGGYQGTVRSNVQVY</sequence>
<dbReference type="InterPro" id="IPR015073">
    <property type="entry name" value="DUF1883"/>
</dbReference>
<dbReference type="Gene3D" id="4.10.1210.10">
    <property type="entry name" value="Atu1913-like"/>
    <property type="match status" value="1"/>
</dbReference>
<accession>A0A8D4SLS9</accession>
<dbReference type="SUPFAM" id="SSF141099">
    <property type="entry name" value="Atu1913-like"/>
    <property type="match status" value="1"/>
</dbReference>
<dbReference type="EMBL" id="CP032482">
    <property type="protein sequence ID" value="AYD42629.1"/>
    <property type="molecule type" value="Genomic_DNA"/>
</dbReference>
<reference evidence="2 3" key="1">
    <citation type="submission" date="2018-09" db="EMBL/GenBank/DDBJ databases">
        <title>Yersinia kristensenii subsp. rochesterensis subsp. nov., Isolated from Human Feces.</title>
        <authorList>
            <person name="Cunningham S.A."/>
            <person name="Jeraldo P."/>
            <person name="Patel R."/>
        </authorList>
    </citation>
    <scope>NUCLEOTIDE SEQUENCE [LARGE SCALE GENOMIC DNA]</scope>
    <source>
        <strain evidence="2 3">ATCC BAA-2637</strain>
    </source>
</reference>
<evidence type="ECO:0000313" key="3">
    <source>
        <dbReference type="Proteomes" id="UP000265864"/>
    </source>
</evidence>
<dbReference type="AlphaFoldDB" id="A0A8D4SLS9"/>
<protein>
    <submittedName>
        <fullName evidence="2">DUF1883 domain-containing protein</fullName>
    </submittedName>
</protein>